<sequence length="75" mass="8220">MYVEGPEEMRALAAALDQAVHIALDEVAQLKASSTPEMEAIHRVDAEWRDVFRGADEFLAAAAQVLDDPEPTSPR</sequence>
<evidence type="ECO:0000313" key="1">
    <source>
        <dbReference type="EMBL" id="MCQ4045456.1"/>
    </source>
</evidence>
<dbReference type="RefSeq" id="WP_255931590.1">
    <property type="nucleotide sequence ID" value="NZ_JANFNH010000042.1"/>
</dbReference>
<dbReference type="EMBL" id="JANFNH010000042">
    <property type="protein sequence ID" value="MCQ4045456.1"/>
    <property type="molecule type" value="Genomic_DNA"/>
</dbReference>
<keyword evidence="2" id="KW-1185">Reference proteome</keyword>
<gene>
    <name evidence="1" type="ORF">NON19_26340</name>
</gene>
<dbReference type="Proteomes" id="UP001206206">
    <property type="component" value="Unassembled WGS sequence"/>
</dbReference>
<organism evidence="1 2">
    <name type="scientific">Streptantibioticus rubrisoli</name>
    <dbReference type="NCBI Taxonomy" id="1387313"/>
    <lineage>
        <taxon>Bacteria</taxon>
        <taxon>Bacillati</taxon>
        <taxon>Actinomycetota</taxon>
        <taxon>Actinomycetes</taxon>
        <taxon>Kitasatosporales</taxon>
        <taxon>Streptomycetaceae</taxon>
        <taxon>Streptantibioticus</taxon>
    </lineage>
</organism>
<evidence type="ECO:0000313" key="2">
    <source>
        <dbReference type="Proteomes" id="UP001206206"/>
    </source>
</evidence>
<reference evidence="1 2" key="1">
    <citation type="submission" date="2022-06" db="EMBL/GenBank/DDBJ databases">
        <title>Draft genome sequence of type strain Streptomyces rubrisoli DSM 42083.</title>
        <authorList>
            <person name="Duangmal K."/>
            <person name="Klaysubun C."/>
        </authorList>
    </citation>
    <scope>NUCLEOTIDE SEQUENCE [LARGE SCALE GENOMIC DNA]</scope>
    <source>
        <strain evidence="1 2">DSM 42083</strain>
    </source>
</reference>
<comment type="caution">
    <text evidence="1">The sequence shown here is derived from an EMBL/GenBank/DDBJ whole genome shotgun (WGS) entry which is preliminary data.</text>
</comment>
<name>A0ABT1PJC3_9ACTN</name>
<evidence type="ECO:0008006" key="3">
    <source>
        <dbReference type="Google" id="ProtNLM"/>
    </source>
</evidence>
<protein>
    <recommendedName>
        <fullName evidence="3">WXG100 family type VII secretion target</fullName>
    </recommendedName>
</protein>
<proteinExistence type="predicted"/>
<accession>A0ABT1PJC3</accession>